<evidence type="ECO:0000259" key="2">
    <source>
        <dbReference type="PROSITE" id="PS50011"/>
    </source>
</evidence>
<dbReference type="InterPro" id="IPR011009">
    <property type="entry name" value="Kinase-like_dom_sf"/>
</dbReference>
<dbReference type="OrthoDB" id="427480at2759"/>
<dbReference type="PANTHER" id="PTHR45890:SF3">
    <property type="entry name" value="PROTEIN KINASE DOMAIN-CONTAINING PROTEIN"/>
    <property type="match status" value="1"/>
</dbReference>
<dbReference type="Gene3D" id="1.10.510.10">
    <property type="entry name" value="Transferase(Phosphotransferase) domain 1"/>
    <property type="match status" value="1"/>
</dbReference>
<keyword evidence="1" id="KW-1133">Transmembrane helix</keyword>
<dbReference type="InterPro" id="IPR000719">
    <property type="entry name" value="Prot_kinase_dom"/>
</dbReference>
<dbReference type="PROSITE" id="PS50011">
    <property type="entry name" value="PROTEIN_KINASE_DOM"/>
    <property type="match status" value="1"/>
</dbReference>
<sequence length="530" mass="61304">MIFRVMWRRRFIVAFVGVPIVSFGGYSVYNHFRRVERVPLTIFAPKIDANGSLVLEDKVVTKPGTLSIAGRLVELFIIFFPLAVLYIFMRLRRDWYFRWLELLLRAVQRAGPAFVKAGQWSCTRHDIFSPEFRSVFKRLYNEVDIHPYAVSMQVLREELQQDPLEVFSSVKETPVGSGSIGQVHLATMRHSGETVVVKIMHPDIVETIVKDFTIVLTAARLADACFPSLEMYELPTLAHAWVGHLAAQLDFRLEAKHLSIFRENFKHEPFVDFPKPLFSTQRVLVETFCKGEPACPEFLSAQEEHVRDILAHKGLNTWCKMLLHDHFVHGDMHPGNILIDVSDPHDPRVSLIDVGLCQRITPEEVSITHDLMESFVRWKYDLCAQSLLSMGNKQKFVNKEKFIQEVEWLFEHWRPKKASDFAVTNILQSLFECIRENHVQMEPPYVSLLFSVLVLESFIMNLNPEFNMVRHAAPWLVTEGHFSYALTKNIILTQLDVMKQKLSVLRGRVRDGVYEELALKKNVRVSVSEW</sequence>
<dbReference type="PANTHER" id="PTHR45890">
    <property type="entry name" value="AARF DOMAIN CONTAINING KINASE 2 (PREDICTED)"/>
    <property type="match status" value="1"/>
</dbReference>
<dbReference type="SUPFAM" id="SSF56112">
    <property type="entry name" value="Protein kinase-like (PK-like)"/>
    <property type="match status" value="1"/>
</dbReference>
<keyword evidence="1" id="KW-0812">Transmembrane</keyword>
<dbReference type="VEuPathDB" id="TriTrypDB:TM35_000342150"/>
<proteinExistence type="predicted"/>
<organism evidence="3 4">
    <name type="scientific">Trypanosoma theileri</name>
    <dbReference type="NCBI Taxonomy" id="67003"/>
    <lineage>
        <taxon>Eukaryota</taxon>
        <taxon>Discoba</taxon>
        <taxon>Euglenozoa</taxon>
        <taxon>Kinetoplastea</taxon>
        <taxon>Metakinetoplastina</taxon>
        <taxon>Trypanosomatida</taxon>
        <taxon>Trypanosomatidae</taxon>
        <taxon>Trypanosoma</taxon>
    </lineage>
</organism>
<evidence type="ECO:0000313" key="3">
    <source>
        <dbReference type="EMBL" id="ORC85603.1"/>
    </source>
</evidence>
<evidence type="ECO:0000313" key="4">
    <source>
        <dbReference type="Proteomes" id="UP000192257"/>
    </source>
</evidence>
<dbReference type="GeneID" id="39988893"/>
<dbReference type="EMBL" id="NBCO01000034">
    <property type="protein sequence ID" value="ORC85603.1"/>
    <property type="molecule type" value="Genomic_DNA"/>
</dbReference>
<feature type="domain" description="Protein kinase" evidence="2">
    <location>
        <begin position="169"/>
        <end position="530"/>
    </location>
</feature>
<dbReference type="Pfam" id="PF03109">
    <property type="entry name" value="ABC1"/>
    <property type="match status" value="1"/>
</dbReference>
<feature type="transmembrane region" description="Helical" evidence="1">
    <location>
        <begin position="12"/>
        <end position="29"/>
    </location>
</feature>
<name>A0A1X0NM90_9TRYP</name>
<gene>
    <name evidence="3" type="ORF">TM35_000342150</name>
</gene>
<keyword evidence="4" id="KW-1185">Reference proteome</keyword>
<keyword evidence="1" id="KW-0472">Membrane</keyword>
<dbReference type="GO" id="GO:0005524">
    <property type="term" value="F:ATP binding"/>
    <property type="evidence" value="ECO:0007669"/>
    <property type="project" value="InterPro"/>
</dbReference>
<comment type="caution">
    <text evidence="3">The sequence shown here is derived from an EMBL/GenBank/DDBJ whole genome shotgun (WGS) entry which is preliminary data.</text>
</comment>
<protein>
    <submittedName>
        <fullName evidence="3">Ubiquinone biosynthesis protein</fullName>
    </submittedName>
</protein>
<dbReference type="RefSeq" id="XP_028879669.1">
    <property type="nucleotide sequence ID" value="XM_029029113.1"/>
</dbReference>
<reference evidence="3 4" key="1">
    <citation type="submission" date="2017-03" db="EMBL/GenBank/DDBJ databases">
        <title>An alternative strategy for trypanosome survival in the mammalian bloodstream revealed through genome and transcriptome analysis of the ubiquitous bovine parasite Trypanosoma (Megatrypanum) theileri.</title>
        <authorList>
            <person name="Kelly S."/>
            <person name="Ivens A."/>
            <person name="Mott A."/>
            <person name="O'Neill E."/>
            <person name="Emms D."/>
            <person name="Macleod O."/>
            <person name="Voorheis P."/>
            <person name="Matthews J."/>
            <person name="Matthews K."/>
            <person name="Carrington M."/>
        </authorList>
    </citation>
    <scope>NUCLEOTIDE SEQUENCE [LARGE SCALE GENOMIC DNA]</scope>
    <source>
        <strain evidence="3">Edinburgh</strain>
    </source>
</reference>
<dbReference type="Proteomes" id="UP000192257">
    <property type="component" value="Unassembled WGS sequence"/>
</dbReference>
<dbReference type="InterPro" id="IPR052402">
    <property type="entry name" value="ADCK_kinase"/>
</dbReference>
<dbReference type="STRING" id="67003.A0A1X0NM90"/>
<feature type="transmembrane region" description="Helical" evidence="1">
    <location>
        <begin position="68"/>
        <end position="88"/>
    </location>
</feature>
<keyword evidence="3" id="KW-0830">Ubiquinone</keyword>
<dbReference type="AlphaFoldDB" id="A0A1X0NM90"/>
<evidence type="ECO:0000256" key="1">
    <source>
        <dbReference type="SAM" id="Phobius"/>
    </source>
</evidence>
<accession>A0A1X0NM90</accession>
<dbReference type="InterPro" id="IPR004147">
    <property type="entry name" value="ABC1_dom"/>
</dbReference>
<dbReference type="GO" id="GO:0004672">
    <property type="term" value="F:protein kinase activity"/>
    <property type="evidence" value="ECO:0007669"/>
    <property type="project" value="InterPro"/>
</dbReference>